<dbReference type="AlphaFoldDB" id="A0A0G1H7S1"/>
<reference evidence="2 3" key="1">
    <citation type="journal article" date="2015" name="Nature">
        <title>rRNA introns, odd ribosomes, and small enigmatic genomes across a large radiation of phyla.</title>
        <authorList>
            <person name="Brown C.T."/>
            <person name="Hug L.A."/>
            <person name="Thomas B.C."/>
            <person name="Sharon I."/>
            <person name="Castelle C.J."/>
            <person name="Singh A."/>
            <person name="Wilkins M.J."/>
            <person name="Williams K.H."/>
            <person name="Banfield J.F."/>
        </authorList>
    </citation>
    <scope>NUCLEOTIDE SEQUENCE [LARGE SCALE GENOMIC DNA]</scope>
</reference>
<evidence type="ECO:0000313" key="3">
    <source>
        <dbReference type="Proteomes" id="UP000034051"/>
    </source>
</evidence>
<comment type="caution">
    <text evidence="2">The sequence shown here is derived from an EMBL/GenBank/DDBJ whole genome shotgun (WGS) entry which is preliminary data.</text>
</comment>
<feature type="chain" id="PRO_5002537526" evidence="1">
    <location>
        <begin position="25"/>
        <end position="147"/>
    </location>
</feature>
<accession>A0A0G1H7S1</accession>
<feature type="signal peptide" evidence="1">
    <location>
        <begin position="1"/>
        <end position="24"/>
    </location>
</feature>
<name>A0A0G1H7S1_9BACT</name>
<organism evidence="2 3">
    <name type="scientific">Candidatus Wolfebacteria bacterium GW2011_GWE2_44_13</name>
    <dbReference type="NCBI Taxonomy" id="1619017"/>
    <lineage>
        <taxon>Bacteria</taxon>
        <taxon>Candidatus Wolfeibacteriota</taxon>
    </lineage>
</organism>
<protein>
    <submittedName>
        <fullName evidence="2">Uncharacterized protein</fullName>
    </submittedName>
</protein>
<dbReference type="EMBL" id="LCHW01000001">
    <property type="protein sequence ID" value="KKT43436.1"/>
    <property type="molecule type" value="Genomic_DNA"/>
</dbReference>
<evidence type="ECO:0000313" key="2">
    <source>
        <dbReference type="EMBL" id="KKT43436.1"/>
    </source>
</evidence>
<sequence>MQKIFGIFMALVISVLFTSLPAFAEWDPQIPTPEQTRAMLAPPSAGPEAPLPQNLIYQSGVNTSYDMDWARLQYLKALSQNNFETCQSLYKGNTILLLAGRIPTAHVSNLVFRELQADVFCLTAQAQALEYERLLDNLIPRYIRRME</sequence>
<gene>
    <name evidence="2" type="ORF">UW32_C0001G0028</name>
</gene>
<keyword evidence="1" id="KW-0732">Signal</keyword>
<evidence type="ECO:0000256" key="1">
    <source>
        <dbReference type="SAM" id="SignalP"/>
    </source>
</evidence>
<proteinExistence type="predicted"/>
<dbReference type="Proteomes" id="UP000034051">
    <property type="component" value="Unassembled WGS sequence"/>
</dbReference>